<accession>A0AAW5UC00</accession>
<evidence type="ECO:0000313" key="2">
    <source>
        <dbReference type="EMBL" id="MCW4138840.1"/>
    </source>
</evidence>
<dbReference type="EMBL" id="JAPDVD010000002">
    <property type="protein sequence ID" value="MCW4138840.1"/>
    <property type="molecule type" value="Genomic_DNA"/>
</dbReference>
<evidence type="ECO:0000313" key="3">
    <source>
        <dbReference type="Proteomes" id="UP001208620"/>
    </source>
</evidence>
<feature type="domain" description="HTH cro/C1-type" evidence="1">
    <location>
        <begin position="6"/>
        <end position="59"/>
    </location>
</feature>
<dbReference type="Gene3D" id="1.10.260.40">
    <property type="entry name" value="lambda repressor-like DNA-binding domains"/>
    <property type="match status" value="1"/>
</dbReference>
<dbReference type="InterPro" id="IPR010982">
    <property type="entry name" value="Lambda_DNA-bd_dom_sf"/>
</dbReference>
<dbReference type="InterPro" id="IPR001387">
    <property type="entry name" value="Cro/C1-type_HTH"/>
</dbReference>
<dbReference type="GO" id="GO:0003677">
    <property type="term" value="F:DNA binding"/>
    <property type="evidence" value="ECO:0007669"/>
    <property type="project" value="InterPro"/>
</dbReference>
<dbReference type="SUPFAM" id="SSF47413">
    <property type="entry name" value="lambda repressor-like DNA-binding domains"/>
    <property type="match status" value="1"/>
</dbReference>
<reference evidence="2" key="1">
    <citation type="submission" date="2022-11" db="EMBL/GenBank/DDBJ databases">
        <title>Genomic repertoires linked with pathogenic potency of arthritogenic Prevotella copri isolated from the gut of rheumatoid arthritis patients.</title>
        <authorList>
            <person name="Nii T."/>
            <person name="Maeda Y."/>
            <person name="Motooka D."/>
            <person name="Naito M."/>
            <person name="Matsumoto Y."/>
            <person name="Ogawa T."/>
            <person name="Oguro-Igashira E."/>
            <person name="Kishikawa T."/>
            <person name="Yamashita M."/>
            <person name="Koizumi S."/>
            <person name="Kurakawa T."/>
            <person name="Okumura R."/>
            <person name="Kayama H."/>
            <person name="Murakami M."/>
            <person name="Sakaguchi T."/>
            <person name="Das B."/>
            <person name="Nakamura S."/>
            <person name="Okada Y."/>
            <person name="Kumanogoh A."/>
            <person name="Takeda K."/>
        </authorList>
    </citation>
    <scope>NUCLEOTIDE SEQUENCE</scope>
    <source>
        <strain evidence="2">H105_2-2</strain>
    </source>
</reference>
<dbReference type="CDD" id="cd00093">
    <property type="entry name" value="HTH_XRE"/>
    <property type="match status" value="1"/>
</dbReference>
<dbReference type="SMART" id="SM00530">
    <property type="entry name" value="HTH_XRE"/>
    <property type="match status" value="1"/>
</dbReference>
<name>A0AAW5UC00_9BACT</name>
<dbReference type="PROSITE" id="PS50943">
    <property type="entry name" value="HTH_CROC1"/>
    <property type="match status" value="1"/>
</dbReference>
<gene>
    <name evidence="2" type="ORF">ONT01_13905</name>
</gene>
<dbReference type="Proteomes" id="UP001208620">
    <property type="component" value="Unassembled WGS sequence"/>
</dbReference>
<dbReference type="AlphaFoldDB" id="A0AAW5UC00"/>
<organism evidence="2 3">
    <name type="scientific">Segatella copri</name>
    <dbReference type="NCBI Taxonomy" id="165179"/>
    <lineage>
        <taxon>Bacteria</taxon>
        <taxon>Pseudomonadati</taxon>
        <taxon>Bacteroidota</taxon>
        <taxon>Bacteroidia</taxon>
        <taxon>Bacteroidales</taxon>
        <taxon>Prevotellaceae</taxon>
        <taxon>Segatella</taxon>
    </lineage>
</organism>
<dbReference type="Pfam" id="PF13443">
    <property type="entry name" value="HTH_26"/>
    <property type="match status" value="1"/>
</dbReference>
<proteinExistence type="predicted"/>
<evidence type="ECO:0000259" key="1">
    <source>
        <dbReference type="PROSITE" id="PS50943"/>
    </source>
</evidence>
<sequence length="99" mass="11144">MSGKELRELLASKGILQKDIARQLNITPGGFSQQLRAKDIKTGLLESICKVLNVKMDFFYGGTEYLEGYELIKQSDLKGFKSKLDQIHTCCNEISEKLS</sequence>
<comment type="caution">
    <text evidence="2">The sequence shown here is derived from an EMBL/GenBank/DDBJ whole genome shotgun (WGS) entry which is preliminary data.</text>
</comment>
<dbReference type="RefSeq" id="WP_264949545.1">
    <property type="nucleotide sequence ID" value="NZ_JAPDVB010000002.1"/>
</dbReference>
<protein>
    <submittedName>
        <fullName evidence="2">Helix-turn-helix domain-containing protein</fullName>
    </submittedName>
</protein>